<name>A0ABW4EQU7_9PSEU</name>
<dbReference type="RefSeq" id="WP_344722703.1">
    <property type="nucleotide sequence ID" value="NZ_BAAAUS010000013.1"/>
</dbReference>
<evidence type="ECO:0000313" key="2">
    <source>
        <dbReference type="Proteomes" id="UP001597114"/>
    </source>
</evidence>
<gene>
    <name evidence="1" type="ORF">ACFSJD_07760</name>
</gene>
<proteinExistence type="predicted"/>
<sequence length="90" mass="9639">MTRPGAAVVGRESELGKVIERERGAERSMYDFSGVRIGTASADGVVRDHSGTRLGKANPDGVVLDFSNVRIGTLEQGRRASSRNRVAPRA</sequence>
<comment type="caution">
    <text evidence="1">The sequence shown here is derived from an EMBL/GenBank/DDBJ whole genome shotgun (WGS) entry which is preliminary data.</text>
</comment>
<keyword evidence="2" id="KW-1185">Reference proteome</keyword>
<accession>A0ABW4EQU7</accession>
<reference evidence="2" key="1">
    <citation type="journal article" date="2019" name="Int. J. Syst. Evol. Microbiol.">
        <title>The Global Catalogue of Microorganisms (GCM) 10K type strain sequencing project: providing services to taxonomists for standard genome sequencing and annotation.</title>
        <authorList>
            <consortium name="The Broad Institute Genomics Platform"/>
            <consortium name="The Broad Institute Genome Sequencing Center for Infectious Disease"/>
            <person name="Wu L."/>
            <person name="Ma J."/>
        </authorList>
    </citation>
    <scope>NUCLEOTIDE SEQUENCE [LARGE SCALE GENOMIC DNA]</scope>
    <source>
        <strain evidence="2">CCM 7043</strain>
    </source>
</reference>
<dbReference type="EMBL" id="JBHUCO010000008">
    <property type="protein sequence ID" value="MFD1517376.1"/>
    <property type="molecule type" value="Genomic_DNA"/>
</dbReference>
<protein>
    <submittedName>
        <fullName evidence="1">Uncharacterized protein</fullName>
    </submittedName>
</protein>
<dbReference type="Proteomes" id="UP001597114">
    <property type="component" value="Unassembled WGS sequence"/>
</dbReference>
<evidence type="ECO:0000313" key="1">
    <source>
        <dbReference type="EMBL" id="MFD1517376.1"/>
    </source>
</evidence>
<organism evidence="1 2">
    <name type="scientific">Pseudonocardia yunnanensis</name>
    <dbReference type="NCBI Taxonomy" id="58107"/>
    <lineage>
        <taxon>Bacteria</taxon>
        <taxon>Bacillati</taxon>
        <taxon>Actinomycetota</taxon>
        <taxon>Actinomycetes</taxon>
        <taxon>Pseudonocardiales</taxon>
        <taxon>Pseudonocardiaceae</taxon>
        <taxon>Pseudonocardia</taxon>
    </lineage>
</organism>